<dbReference type="RefSeq" id="WP_221212299.1">
    <property type="nucleotide sequence ID" value="NZ_BAAAER010000001.1"/>
</dbReference>
<proteinExistence type="predicted"/>
<dbReference type="Proteomes" id="UP000529946">
    <property type="component" value="Unassembled WGS sequence"/>
</dbReference>
<dbReference type="EMBL" id="JACIDM010000002">
    <property type="protein sequence ID" value="MBB4082703.1"/>
    <property type="molecule type" value="Genomic_DNA"/>
</dbReference>
<evidence type="ECO:0000259" key="2">
    <source>
        <dbReference type="Pfam" id="PF13649"/>
    </source>
</evidence>
<dbReference type="PANTHER" id="PTHR43861">
    <property type="entry name" value="TRANS-ACONITATE 2-METHYLTRANSFERASE-RELATED"/>
    <property type="match status" value="1"/>
</dbReference>
<dbReference type="SUPFAM" id="SSF53335">
    <property type="entry name" value="S-adenosyl-L-methionine-dependent methyltransferases"/>
    <property type="match status" value="1"/>
</dbReference>
<evidence type="ECO:0000313" key="3">
    <source>
        <dbReference type="EMBL" id="MBB4082703.1"/>
    </source>
</evidence>
<dbReference type="GO" id="GO:0032259">
    <property type="term" value="P:methylation"/>
    <property type="evidence" value="ECO:0007669"/>
    <property type="project" value="UniProtKB-KW"/>
</dbReference>
<dbReference type="InterPro" id="IPR029063">
    <property type="entry name" value="SAM-dependent_MTases_sf"/>
</dbReference>
<evidence type="ECO:0000256" key="1">
    <source>
        <dbReference type="ARBA" id="ARBA00022679"/>
    </source>
</evidence>
<dbReference type="GO" id="GO:0008168">
    <property type="term" value="F:methyltransferase activity"/>
    <property type="evidence" value="ECO:0007669"/>
    <property type="project" value="UniProtKB-KW"/>
</dbReference>
<dbReference type="EC" id="2.1.1.-" evidence="3"/>
<feature type="domain" description="Methyltransferase" evidence="2">
    <location>
        <begin position="50"/>
        <end position="145"/>
    </location>
</feature>
<gene>
    <name evidence="3" type="ORF">GGR12_001569</name>
</gene>
<organism evidence="3 4">
    <name type="scientific">Brevundimonas lenta</name>
    <dbReference type="NCBI Taxonomy" id="424796"/>
    <lineage>
        <taxon>Bacteria</taxon>
        <taxon>Pseudomonadati</taxon>
        <taxon>Pseudomonadota</taxon>
        <taxon>Alphaproteobacteria</taxon>
        <taxon>Caulobacterales</taxon>
        <taxon>Caulobacteraceae</taxon>
        <taxon>Brevundimonas</taxon>
    </lineage>
</organism>
<keyword evidence="1 3" id="KW-0808">Transferase</keyword>
<protein>
    <submittedName>
        <fullName evidence="3">tRNA (Cmo5U34)-methyltransferase</fullName>
        <ecNumber evidence="3">2.1.1.-</ecNumber>
    </submittedName>
</protein>
<reference evidence="3 4" key="1">
    <citation type="submission" date="2020-08" db="EMBL/GenBank/DDBJ databases">
        <title>Genomic Encyclopedia of Type Strains, Phase IV (KMG-IV): sequencing the most valuable type-strain genomes for metagenomic binning, comparative biology and taxonomic classification.</title>
        <authorList>
            <person name="Goeker M."/>
        </authorList>
    </citation>
    <scope>NUCLEOTIDE SEQUENCE [LARGE SCALE GENOMIC DNA]</scope>
    <source>
        <strain evidence="3 4">DSM 23960</strain>
    </source>
</reference>
<keyword evidence="4" id="KW-1185">Reference proteome</keyword>
<dbReference type="Gene3D" id="3.40.50.150">
    <property type="entry name" value="Vaccinia Virus protein VP39"/>
    <property type="match status" value="1"/>
</dbReference>
<sequence>MTKPAFNFADPGFVAGYVEKGPRAFMPGQPGVLQMAGILLAERMPHDGHVLVVGAGGGLDTQALAKAGPDWRFTGVDPAGKMLDLARHILGEETMRRVELIEGGVEAAPAGPFDGATMILVLGILPDDGAKLATLKDIRRRLKPGAPFVLVDRCDSADNPQFDRNMDRYVAFAAANGVDPETLKNARASHRGNPGLATAARDEALLAEAGFGDIEHFYHAMNWHGWVAYA</sequence>
<dbReference type="Pfam" id="PF13649">
    <property type="entry name" value="Methyltransf_25"/>
    <property type="match status" value="1"/>
</dbReference>
<dbReference type="AlphaFoldDB" id="A0A7W6JCP5"/>
<comment type="caution">
    <text evidence="3">The sequence shown here is derived from an EMBL/GenBank/DDBJ whole genome shotgun (WGS) entry which is preliminary data.</text>
</comment>
<dbReference type="InterPro" id="IPR041698">
    <property type="entry name" value="Methyltransf_25"/>
</dbReference>
<evidence type="ECO:0000313" key="4">
    <source>
        <dbReference type="Proteomes" id="UP000529946"/>
    </source>
</evidence>
<keyword evidence="3" id="KW-0489">Methyltransferase</keyword>
<dbReference type="CDD" id="cd02440">
    <property type="entry name" value="AdoMet_MTases"/>
    <property type="match status" value="1"/>
</dbReference>
<accession>A0A7W6JCP5</accession>
<name>A0A7W6JCP5_9CAUL</name>